<dbReference type="PANTHER" id="PTHR12121">
    <property type="entry name" value="CARBON CATABOLITE REPRESSOR PROTEIN 4"/>
    <property type="match status" value="1"/>
</dbReference>
<sequence>MQEQIVKVATFNLKRDGRFNPRTWEHRRKMAAKVIRNSGASIIGVQELLPSMREDIQQLLGNYSFFGWGRKKDLGDEHADIIVKNQDIDVLFHDTFWLSKKPQSQGSRYAFAIFPRVCTVAEVYFKQSHRRLRVFNTHFDHLLPMSRVLGVNVIFQRIQQYQQIDPLPTILMGDLNATPDSLPVRLIRENRHGYDFHFTDVFSTLAQSGQGVNTFHYFKGKDRHKTRFDYIFVTQEFDILDVALDKYSIRGIYPSDHYPILTTLRLPGEAPPADTAAS</sequence>
<dbReference type="Gene3D" id="3.60.10.10">
    <property type="entry name" value="Endonuclease/exonuclease/phosphatase"/>
    <property type="match status" value="1"/>
</dbReference>
<dbReference type="SUPFAM" id="SSF56219">
    <property type="entry name" value="DNase I-like"/>
    <property type="match status" value="1"/>
</dbReference>
<dbReference type="EMBL" id="FMHG01000002">
    <property type="protein sequence ID" value="SCJ87228.1"/>
    <property type="molecule type" value="Genomic_DNA"/>
</dbReference>
<dbReference type="InterPro" id="IPR050410">
    <property type="entry name" value="CCR4/nocturin_mRNA_transcr"/>
</dbReference>
<gene>
    <name evidence="2" type="ORF">SAMEA3545359_02438</name>
</gene>
<organism evidence="2">
    <name type="scientific">uncultured Anaerotruncus sp</name>
    <dbReference type="NCBI Taxonomy" id="905011"/>
    <lineage>
        <taxon>Bacteria</taxon>
        <taxon>Bacillati</taxon>
        <taxon>Bacillota</taxon>
        <taxon>Clostridia</taxon>
        <taxon>Eubacteriales</taxon>
        <taxon>Oscillospiraceae</taxon>
        <taxon>Anaerotruncus</taxon>
        <taxon>environmental samples</taxon>
    </lineage>
</organism>
<evidence type="ECO:0000259" key="1">
    <source>
        <dbReference type="Pfam" id="PF03372"/>
    </source>
</evidence>
<reference evidence="2" key="1">
    <citation type="submission" date="2015-09" db="EMBL/GenBank/DDBJ databases">
        <authorList>
            <consortium name="Pathogen Informatics"/>
        </authorList>
    </citation>
    <scope>NUCLEOTIDE SEQUENCE</scope>
    <source>
        <strain evidence="2">2789STDY5834896</strain>
    </source>
</reference>
<dbReference type="GO" id="GO:0000175">
    <property type="term" value="F:3'-5'-RNA exonuclease activity"/>
    <property type="evidence" value="ECO:0007669"/>
    <property type="project" value="TreeGrafter"/>
</dbReference>
<dbReference type="InterPro" id="IPR036691">
    <property type="entry name" value="Endo/exonu/phosph_ase_sf"/>
</dbReference>
<dbReference type="CDD" id="cd09083">
    <property type="entry name" value="EEP-1"/>
    <property type="match status" value="1"/>
</dbReference>
<dbReference type="AlphaFoldDB" id="A0A1C6JZ06"/>
<name>A0A1C6JZ06_9FIRM</name>
<proteinExistence type="predicted"/>
<dbReference type="InterPro" id="IPR005135">
    <property type="entry name" value="Endo/exonuclease/phosphatase"/>
</dbReference>
<evidence type="ECO:0000313" key="2">
    <source>
        <dbReference type="EMBL" id="SCJ87228.1"/>
    </source>
</evidence>
<protein>
    <submittedName>
        <fullName evidence="2">Uncharacterized protein conserved in bacteria</fullName>
    </submittedName>
</protein>
<feature type="domain" description="Endonuclease/exonuclease/phosphatase" evidence="1">
    <location>
        <begin position="9"/>
        <end position="257"/>
    </location>
</feature>
<dbReference type="Pfam" id="PF03372">
    <property type="entry name" value="Exo_endo_phos"/>
    <property type="match status" value="1"/>
</dbReference>
<accession>A0A1C6JZ06</accession>
<dbReference type="PANTHER" id="PTHR12121:SF36">
    <property type="entry name" value="ENDONUCLEASE_EXONUCLEASE_PHOSPHATASE DOMAIN-CONTAINING PROTEIN"/>
    <property type="match status" value="1"/>
</dbReference>